<proteinExistence type="predicted"/>
<comment type="caution">
    <text evidence="1">The sequence shown here is derived from an EMBL/GenBank/DDBJ whole genome shotgun (WGS) entry which is preliminary data.</text>
</comment>
<evidence type="ECO:0000313" key="2">
    <source>
        <dbReference type="Proteomes" id="UP000029224"/>
    </source>
</evidence>
<protein>
    <submittedName>
        <fullName evidence="1">LOS biosynthesis enzyme LBGB</fullName>
    </submittedName>
</protein>
<dbReference type="AlphaFoldDB" id="A0A090U3S9"/>
<dbReference type="GO" id="GO:0005829">
    <property type="term" value="C:cytosol"/>
    <property type="evidence" value="ECO:0007669"/>
    <property type="project" value="TreeGrafter"/>
</dbReference>
<reference evidence="1 2" key="1">
    <citation type="submission" date="2014-09" db="EMBL/GenBank/DDBJ databases">
        <title>Vibrio maritimus JCM 19240. (C210) whole genome shotgun sequence.</title>
        <authorList>
            <person name="Sawabe T."/>
            <person name="Meirelles P."/>
            <person name="Nakanishi M."/>
            <person name="Sayaka M."/>
            <person name="Hattori M."/>
            <person name="Ohkuma M."/>
        </authorList>
    </citation>
    <scope>NUCLEOTIDE SEQUENCE [LARGE SCALE GENOMIC DNA]</scope>
    <source>
        <strain evidence="1 2">JCM 19240</strain>
    </source>
</reference>
<name>A0A090U3S9_9VIBR</name>
<dbReference type="GO" id="GO:0008713">
    <property type="term" value="F:ADP-heptose-lipopolysaccharide heptosyltransferase activity"/>
    <property type="evidence" value="ECO:0007669"/>
    <property type="project" value="TreeGrafter"/>
</dbReference>
<dbReference type="PANTHER" id="PTHR30160">
    <property type="entry name" value="TETRAACYLDISACCHARIDE 4'-KINASE-RELATED"/>
    <property type="match status" value="1"/>
</dbReference>
<evidence type="ECO:0000313" key="1">
    <source>
        <dbReference type="EMBL" id="GAL37577.1"/>
    </source>
</evidence>
<organism evidence="1 2">
    <name type="scientific">Vibrio maritimus</name>
    <dbReference type="NCBI Taxonomy" id="990268"/>
    <lineage>
        <taxon>Bacteria</taxon>
        <taxon>Pseudomonadati</taxon>
        <taxon>Pseudomonadota</taxon>
        <taxon>Gammaproteobacteria</taxon>
        <taxon>Vibrionales</taxon>
        <taxon>Vibrionaceae</taxon>
        <taxon>Vibrio</taxon>
    </lineage>
</organism>
<dbReference type="GO" id="GO:0009244">
    <property type="term" value="P:lipopolysaccharide core region biosynthetic process"/>
    <property type="evidence" value="ECO:0007669"/>
    <property type="project" value="TreeGrafter"/>
</dbReference>
<dbReference type="OrthoDB" id="89608at2"/>
<dbReference type="SUPFAM" id="SSF53756">
    <property type="entry name" value="UDP-Glycosyltransferase/glycogen phosphorylase"/>
    <property type="match status" value="1"/>
</dbReference>
<keyword evidence="2" id="KW-1185">Reference proteome</keyword>
<dbReference type="Gene3D" id="3.40.50.2000">
    <property type="entry name" value="Glycogen Phosphorylase B"/>
    <property type="match status" value="1"/>
</dbReference>
<dbReference type="EMBL" id="BBMT01000018">
    <property type="protein sequence ID" value="GAL37577.1"/>
    <property type="molecule type" value="Genomic_DNA"/>
</dbReference>
<reference evidence="1 2" key="2">
    <citation type="submission" date="2014-09" db="EMBL/GenBank/DDBJ databases">
        <authorList>
            <consortium name="NBRP consortium"/>
            <person name="Sawabe T."/>
            <person name="Meirelles P."/>
            <person name="Nakanishi M."/>
            <person name="Sayaka M."/>
            <person name="Hattori M."/>
            <person name="Ohkuma M."/>
        </authorList>
    </citation>
    <scope>NUCLEOTIDE SEQUENCE [LARGE SCALE GENOMIC DNA]</scope>
    <source>
        <strain evidence="1 2">JCM 19240</strain>
    </source>
</reference>
<dbReference type="InterPro" id="IPR051199">
    <property type="entry name" value="LPS_LOS_Heptosyltrfase"/>
</dbReference>
<dbReference type="Proteomes" id="UP000029224">
    <property type="component" value="Unassembled WGS sequence"/>
</dbReference>
<sequence length="240" mass="27098">MRALISRLQLLRDQVRRHLGVLLFDSIRQTSAIEPSCLKHIVFLRTDAKLGDAFVSSFVFEDIKAHNPDIKITVVTSPNMRSLFLDHLGADAVVELKKRPSYTEITKACIEIGACDLLVSLNLKPKMKDLFFLKQCKAKHIAGLDDSLKSVDIKLGEKTRDLHFADKFATLLQQVGIEAHPQRYVIPQTTESRRTAAEFIDMQKLTRFAVINAYGSGNARKLNTASVHRLVEMIKNRTRA</sequence>
<accession>A0A090U3S9</accession>
<gene>
    <name evidence="1" type="ORF">JCM19240_724</name>
</gene>